<sequence length="235" mass="25939">MIHGSGSATLRRTSARAIRRAPACPTGEHDGVELANEVDDPRTRFEAKLSALRGRRITAVDYWDLHHFGPDSEPWDYGDWHHAVMGVELTTDLGPVTVTWTDTFFPYGVEVFHDRPEDHLVVGEGGPQRNGPDADPAGPWTRHLGSPIRGTASHWSRQEMGPARRADGSIAKPAYSVDLPTAIRVDFDAGSVWFVAAIPQPPEMQRVFIPGDEIMVVFSSEKMRDMGFGGPAFLR</sequence>
<gene>
    <name evidence="1" type="ORF">ACFQGL_15610</name>
</gene>
<accession>A0ABW1H508</accession>
<keyword evidence="2" id="KW-1185">Reference proteome</keyword>
<dbReference type="EMBL" id="JBHSQS010000008">
    <property type="protein sequence ID" value="MFC5924770.1"/>
    <property type="molecule type" value="Genomic_DNA"/>
</dbReference>
<comment type="caution">
    <text evidence="1">The sequence shown here is derived from an EMBL/GenBank/DDBJ whole genome shotgun (WGS) entry which is preliminary data.</text>
</comment>
<organism evidence="1 2">
    <name type="scientific">Micromonospora vulcania</name>
    <dbReference type="NCBI Taxonomy" id="1441873"/>
    <lineage>
        <taxon>Bacteria</taxon>
        <taxon>Bacillati</taxon>
        <taxon>Actinomycetota</taxon>
        <taxon>Actinomycetes</taxon>
        <taxon>Micromonosporales</taxon>
        <taxon>Micromonosporaceae</taxon>
        <taxon>Micromonospora</taxon>
    </lineage>
</organism>
<protein>
    <submittedName>
        <fullName evidence="1">Uncharacterized protein</fullName>
    </submittedName>
</protein>
<dbReference type="RefSeq" id="WP_377512060.1">
    <property type="nucleotide sequence ID" value="NZ_JBHSQS010000008.1"/>
</dbReference>
<dbReference type="Proteomes" id="UP001596226">
    <property type="component" value="Unassembled WGS sequence"/>
</dbReference>
<evidence type="ECO:0000313" key="1">
    <source>
        <dbReference type="EMBL" id="MFC5924770.1"/>
    </source>
</evidence>
<evidence type="ECO:0000313" key="2">
    <source>
        <dbReference type="Proteomes" id="UP001596226"/>
    </source>
</evidence>
<proteinExistence type="predicted"/>
<name>A0ABW1H508_9ACTN</name>
<reference evidence="2" key="1">
    <citation type="journal article" date="2019" name="Int. J. Syst. Evol. Microbiol.">
        <title>The Global Catalogue of Microorganisms (GCM) 10K type strain sequencing project: providing services to taxonomists for standard genome sequencing and annotation.</title>
        <authorList>
            <consortium name="The Broad Institute Genomics Platform"/>
            <consortium name="The Broad Institute Genome Sequencing Center for Infectious Disease"/>
            <person name="Wu L."/>
            <person name="Ma J."/>
        </authorList>
    </citation>
    <scope>NUCLEOTIDE SEQUENCE [LARGE SCALE GENOMIC DNA]</scope>
    <source>
        <strain evidence="2">CGMCC 4.7144</strain>
    </source>
</reference>